<dbReference type="Proteomes" id="UP001234585">
    <property type="component" value="Plasmid unnamed1"/>
</dbReference>
<dbReference type="RefSeq" id="WP_306040160.1">
    <property type="nucleotide sequence ID" value="NZ_CP132303.1"/>
</dbReference>
<organism evidence="1 2">
    <name type="scientific">Shinella sumterensis</name>
    <dbReference type="NCBI Taxonomy" id="1967501"/>
    <lineage>
        <taxon>Bacteria</taxon>
        <taxon>Pseudomonadati</taxon>
        <taxon>Pseudomonadota</taxon>
        <taxon>Alphaproteobacteria</taxon>
        <taxon>Hyphomicrobiales</taxon>
        <taxon>Rhizobiaceae</taxon>
        <taxon>Shinella</taxon>
    </lineage>
</organism>
<accession>A0AA50CTT0</accession>
<dbReference type="EMBL" id="CP132303">
    <property type="protein sequence ID" value="WLS00483.1"/>
    <property type="molecule type" value="Genomic_DNA"/>
</dbReference>
<dbReference type="AlphaFoldDB" id="A0AA50CTT0"/>
<geneLocation type="plasmid" evidence="1 2">
    <name>unnamed1</name>
</geneLocation>
<sequence>MARRDLSRSLEWAVCILCTIALVAIAFGHRTPVLAAQAYTPAEIALYTLPDGTLPDLCLTGHDDGGKAHGQAPRCEACRIAGDILVPEPADIIGARIAFAASFDLPVAIEGAYRKLFPPNASPRGPPAIA</sequence>
<protein>
    <recommendedName>
        <fullName evidence="3">DUF2946 domain-containing protein</fullName>
    </recommendedName>
</protein>
<name>A0AA50CTT0_9HYPH</name>
<evidence type="ECO:0000313" key="2">
    <source>
        <dbReference type="Proteomes" id="UP001234585"/>
    </source>
</evidence>
<evidence type="ECO:0000313" key="1">
    <source>
        <dbReference type="EMBL" id="WLS00483.1"/>
    </source>
</evidence>
<keyword evidence="1" id="KW-0614">Plasmid</keyword>
<reference evidence="1 2" key="1">
    <citation type="submission" date="2023-08" db="EMBL/GenBank/DDBJ databases">
        <title>Pathogen: clinical or host-associated sample.</title>
        <authorList>
            <person name="Hergert J."/>
            <person name="Casey R."/>
            <person name="Wagner J."/>
            <person name="Young E.L."/>
            <person name="Oakeson K.F."/>
        </authorList>
    </citation>
    <scope>NUCLEOTIDE SEQUENCE [LARGE SCALE GENOMIC DNA]</scope>
    <source>
        <strain evidence="1 2">1760953</strain>
        <plasmid evidence="1 2">unnamed1</plasmid>
    </source>
</reference>
<proteinExistence type="predicted"/>
<gene>
    <name evidence="1" type="ORF">Q9313_20705</name>
</gene>
<keyword evidence="2" id="KW-1185">Reference proteome</keyword>
<evidence type="ECO:0008006" key="3">
    <source>
        <dbReference type="Google" id="ProtNLM"/>
    </source>
</evidence>